<dbReference type="STRING" id="1834516.BL253_07290"/>
<dbReference type="SUPFAM" id="SSF55729">
    <property type="entry name" value="Acyl-CoA N-acyltransferases (Nat)"/>
    <property type="match status" value="1"/>
</dbReference>
<dbReference type="EMBL" id="MOMC01000014">
    <property type="protein sequence ID" value="ONH31932.1"/>
    <property type="molecule type" value="Genomic_DNA"/>
</dbReference>
<dbReference type="PANTHER" id="PTHR37817:SF1">
    <property type="entry name" value="N-ACETYLTRANSFERASE EIS"/>
    <property type="match status" value="1"/>
</dbReference>
<reference evidence="4" key="1">
    <citation type="submission" date="2016-10" db="EMBL/GenBank/DDBJ databases">
        <title>Frankia sp. NRRL B-16386 Genome sequencing.</title>
        <authorList>
            <person name="Ghodhbane-Gtari F."/>
            <person name="Swanson E."/>
            <person name="Gueddou A."/>
            <person name="Hezbri K."/>
            <person name="Ktari K."/>
            <person name="Nouioui I."/>
            <person name="Morris K."/>
            <person name="Simpson S."/>
            <person name="Abebe-Akele F."/>
            <person name="Thomas K."/>
            <person name="Gtari M."/>
            <person name="Tisa L.S."/>
        </authorList>
    </citation>
    <scope>NUCLEOTIDE SEQUENCE [LARGE SCALE GENOMIC DNA]</scope>
    <source>
        <strain evidence="4">NRRL B-16386</strain>
    </source>
</reference>
<feature type="domain" description="Enhanced intracellular survival protein" evidence="1">
    <location>
        <begin position="171"/>
        <end position="275"/>
    </location>
</feature>
<dbReference type="Pfam" id="PF13530">
    <property type="entry name" value="SCP2_2"/>
    <property type="match status" value="1"/>
</dbReference>
<dbReference type="InterPro" id="IPR051554">
    <property type="entry name" value="Acetyltransferase_Eis"/>
</dbReference>
<dbReference type="AlphaFoldDB" id="A0A1V2IFF0"/>
<protein>
    <recommendedName>
        <fullName evidence="5">GNAT family N-acetyltransferase</fullName>
    </recommendedName>
</protein>
<comment type="caution">
    <text evidence="3">The sequence shown here is derived from an EMBL/GenBank/DDBJ whole genome shotgun (WGS) entry which is preliminary data.</text>
</comment>
<dbReference type="Proteomes" id="UP000188929">
    <property type="component" value="Unassembled WGS sequence"/>
</dbReference>
<dbReference type="Pfam" id="PF17668">
    <property type="entry name" value="Acetyltransf_17"/>
    <property type="match status" value="1"/>
</dbReference>
<dbReference type="InterPro" id="IPR025559">
    <property type="entry name" value="Eis_dom"/>
</dbReference>
<dbReference type="PANTHER" id="PTHR37817">
    <property type="entry name" value="N-ACETYLTRANSFERASE EIS"/>
    <property type="match status" value="1"/>
</dbReference>
<accession>A0A1V2IFF0</accession>
<dbReference type="SUPFAM" id="SSF55718">
    <property type="entry name" value="SCP-like"/>
    <property type="match status" value="1"/>
</dbReference>
<evidence type="ECO:0000313" key="4">
    <source>
        <dbReference type="Proteomes" id="UP000188929"/>
    </source>
</evidence>
<dbReference type="Gene3D" id="3.30.1050.10">
    <property type="entry name" value="SCP2 sterol-binding domain"/>
    <property type="match status" value="1"/>
</dbReference>
<evidence type="ECO:0000313" key="3">
    <source>
        <dbReference type="EMBL" id="ONH31932.1"/>
    </source>
</evidence>
<dbReference type="InterPro" id="IPR036527">
    <property type="entry name" value="SCP2_sterol-bd_dom_sf"/>
</dbReference>
<dbReference type="Gene3D" id="3.40.630.30">
    <property type="match status" value="1"/>
</dbReference>
<keyword evidence="4" id="KW-1185">Reference proteome</keyword>
<gene>
    <name evidence="3" type="ORF">BL253_07290</name>
</gene>
<dbReference type="GO" id="GO:0030649">
    <property type="term" value="P:aminoglycoside antibiotic catabolic process"/>
    <property type="evidence" value="ECO:0007669"/>
    <property type="project" value="TreeGrafter"/>
</dbReference>
<evidence type="ECO:0000259" key="1">
    <source>
        <dbReference type="Pfam" id="PF13530"/>
    </source>
</evidence>
<sequence length="280" mass="29795">MAARGRAAVACGVRRSTAPRGGPVRLVDPVGSGDLFSRIHENLPAHQPGAIGRPDLWWNLRLRRTRDRGGPSYAVVHGEPGAEDGFARYHPDLSTDWHQEGERTIVVNDLVAGTPTARAGLLRHLLGLDLVDRIVIDDQPLDDPLPAALTDHRAVRFRHIEDETWLRLLDVPAALAARTYRGAGSVVIDVVDDLLPANAGLYDISQAGATRLAPSARAQAGLRVGVAALGAAALGAAYLGGTRWWQLAAAGRADVLDPAALTTADTLFATSPQPYSGTRF</sequence>
<name>A0A1V2IFF0_9ACTN</name>
<dbReference type="InterPro" id="IPR041380">
    <property type="entry name" value="Acetyltransf_17"/>
</dbReference>
<evidence type="ECO:0008006" key="5">
    <source>
        <dbReference type="Google" id="ProtNLM"/>
    </source>
</evidence>
<proteinExistence type="predicted"/>
<organism evidence="3 4">
    <name type="scientific">Pseudofrankia asymbiotica</name>
    <dbReference type="NCBI Taxonomy" id="1834516"/>
    <lineage>
        <taxon>Bacteria</taxon>
        <taxon>Bacillati</taxon>
        <taxon>Actinomycetota</taxon>
        <taxon>Actinomycetes</taxon>
        <taxon>Frankiales</taxon>
        <taxon>Frankiaceae</taxon>
        <taxon>Pseudofrankia</taxon>
    </lineage>
</organism>
<dbReference type="InterPro" id="IPR016181">
    <property type="entry name" value="Acyl_CoA_acyltransferase"/>
</dbReference>
<evidence type="ECO:0000259" key="2">
    <source>
        <dbReference type="Pfam" id="PF17668"/>
    </source>
</evidence>
<feature type="domain" description="Eis-like acetyltransferase" evidence="2">
    <location>
        <begin position="49"/>
        <end position="156"/>
    </location>
</feature>
<dbReference type="GO" id="GO:0034069">
    <property type="term" value="F:aminoglycoside N-acetyltransferase activity"/>
    <property type="evidence" value="ECO:0007669"/>
    <property type="project" value="TreeGrafter"/>
</dbReference>